<dbReference type="Gene3D" id="2.160.20.10">
    <property type="entry name" value="Single-stranded right-handed beta-helix, Pectin lyase-like"/>
    <property type="match status" value="1"/>
</dbReference>
<name>A0ABT9D1E3_9PSED</name>
<organism evidence="3 4">
    <name type="scientific">Pseudomonas serbiensis</name>
    <dbReference type="NCBI Taxonomy" id="3064350"/>
    <lineage>
        <taxon>Bacteria</taxon>
        <taxon>Pseudomonadati</taxon>
        <taxon>Pseudomonadota</taxon>
        <taxon>Gammaproteobacteria</taxon>
        <taxon>Pseudomonadales</taxon>
        <taxon>Pseudomonadaceae</taxon>
        <taxon>Pseudomonas</taxon>
    </lineage>
</organism>
<feature type="chain" id="PRO_5047532313" evidence="1">
    <location>
        <begin position="28"/>
        <end position="339"/>
    </location>
</feature>
<dbReference type="NCBIfam" id="TIGR01901">
    <property type="entry name" value="adhes_NPXG"/>
    <property type="match status" value="1"/>
</dbReference>
<reference evidence="3 4" key="1">
    <citation type="submission" date="2023-07" db="EMBL/GenBank/DDBJ databases">
        <title>Identification of four novel Pseudomonas species associated with bacterial leaf spot of cucurbits.</title>
        <authorList>
            <person name="Fullem K.R."/>
        </authorList>
    </citation>
    <scope>NUCLEOTIDE SEQUENCE [LARGE SCALE GENOMIC DNA]</scope>
    <source>
        <strain evidence="3 4">KFB 138</strain>
    </source>
</reference>
<protein>
    <submittedName>
        <fullName evidence="3">Filamentous hemagglutinin N-terminal domain-containing protein</fullName>
    </submittedName>
</protein>
<dbReference type="InterPro" id="IPR012334">
    <property type="entry name" value="Pectin_lyas_fold"/>
</dbReference>
<dbReference type="SUPFAM" id="SSF51126">
    <property type="entry name" value="Pectin lyase-like"/>
    <property type="match status" value="1"/>
</dbReference>
<dbReference type="Pfam" id="PF05860">
    <property type="entry name" value="TPS"/>
    <property type="match status" value="1"/>
</dbReference>
<gene>
    <name evidence="3" type="ORF">Q6A51_27265</name>
</gene>
<accession>A0ABT9D1E3</accession>
<feature type="signal peptide" evidence="1">
    <location>
        <begin position="1"/>
        <end position="27"/>
    </location>
</feature>
<feature type="non-terminal residue" evidence="3">
    <location>
        <position position="1"/>
    </location>
</feature>
<comment type="caution">
    <text evidence="3">The sequence shown here is derived from an EMBL/GenBank/DDBJ whole genome shotgun (WGS) entry which is preliminary data.</text>
</comment>
<evidence type="ECO:0000256" key="1">
    <source>
        <dbReference type="SAM" id="SignalP"/>
    </source>
</evidence>
<evidence type="ECO:0000313" key="4">
    <source>
        <dbReference type="Proteomes" id="UP001223016"/>
    </source>
</evidence>
<feature type="domain" description="Filamentous haemagglutinin FhaB/tRNA nuclease CdiA-like TPS" evidence="2">
    <location>
        <begin position="43"/>
        <end position="166"/>
    </location>
</feature>
<keyword evidence="1" id="KW-0732">Signal</keyword>
<dbReference type="Proteomes" id="UP001223016">
    <property type="component" value="Unassembled WGS sequence"/>
</dbReference>
<proteinExistence type="predicted"/>
<evidence type="ECO:0000259" key="2">
    <source>
        <dbReference type="SMART" id="SM00912"/>
    </source>
</evidence>
<dbReference type="SMART" id="SM00912">
    <property type="entry name" value="Haemagg_act"/>
    <property type="match status" value="1"/>
</dbReference>
<dbReference type="InterPro" id="IPR008638">
    <property type="entry name" value="FhaB/CdiA-like_TPS"/>
</dbReference>
<dbReference type="InterPro" id="IPR011050">
    <property type="entry name" value="Pectin_lyase_fold/virulence"/>
</dbReference>
<evidence type="ECO:0000313" key="3">
    <source>
        <dbReference type="EMBL" id="MDO7930470.1"/>
    </source>
</evidence>
<sequence length="339" mass="34465">RFWGMPKRGIALILANAMFWQPLWAQADGIVVSSGSTSVGAAGNGVPIVNIAAPNASGLSHNQFQQYNVGSQGVILNNATAPTQTQNTQLGGIIISNSNLQGAAATTILNEVVSNNRTELKGYTEVAGQAARVIVANPYGITCDGCGFLNTPQATLTTGKPVLDNNGNLVRFNVQGGSVAIEGLGLNADNLDQFDIITRSAKVNAELHAKKLNIIAGRNDVDAQTLNATALADDGSTKPQLAIDSSALGGMYAGAVKLVGTEAGVGVRLAGNMAASAGDIQIDANGQLSMVQTAASGAVTVNANAVEVNGPLYAGSALSITTPGDLAIQQNIAARDSVT</sequence>
<keyword evidence="4" id="KW-1185">Reference proteome</keyword>
<dbReference type="EMBL" id="JAUQOO010000058">
    <property type="protein sequence ID" value="MDO7930470.1"/>
    <property type="molecule type" value="Genomic_DNA"/>
</dbReference>
<dbReference type="RefSeq" id="WP_304576179.1">
    <property type="nucleotide sequence ID" value="NZ_JAUQOO010000058.1"/>
</dbReference>
<feature type="non-terminal residue" evidence="3">
    <location>
        <position position="339"/>
    </location>
</feature>